<dbReference type="RefSeq" id="WP_205113648.1">
    <property type="nucleotide sequence ID" value="NZ_JAFBCM010000001.1"/>
</dbReference>
<evidence type="ECO:0000313" key="1">
    <source>
        <dbReference type="EMBL" id="MFC3762824.1"/>
    </source>
</evidence>
<protein>
    <submittedName>
        <fullName evidence="1">Uncharacterized protein</fullName>
    </submittedName>
</protein>
<gene>
    <name evidence="1" type="ORF">ACFOUW_18430</name>
</gene>
<comment type="caution">
    <text evidence="1">The sequence shown here is derived from an EMBL/GenBank/DDBJ whole genome shotgun (WGS) entry which is preliminary data.</text>
</comment>
<evidence type="ECO:0000313" key="2">
    <source>
        <dbReference type="Proteomes" id="UP001595699"/>
    </source>
</evidence>
<sequence>MTELPQTIEIVHGVLEHVGDAYVAGHRYVDESGRRVLQLGLGDESGDRDVSVVEGDTFEFAGATWKVSSVYEPAAGDRLARVVRV</sequence>
<reference evidence="2" key="1">
    <citation type="journal article" date="2019" name="Int. J. Syst. Evol. Microbiol.">
        <title>The Global Catalogue of Microorganisms (GCM) 10K type strain sequencing project: providing services to taxonomists for standard genome sequencing and annotation.</title>
        <authorList>
            <consortium name="The Broad Institute Genomics Platform"/>
            <consortium name="The Broad Institute Genome Sequencing Center for Infectious Disease"/>
            <person name="Wu L."/>
            <person name="Ma J."/>
        </authorList>
    </citation>
    <scope>NUCLEOTIDE SEQUENCE [LARGE SCALE GENOMIC DNA]</scope>
    <source>
        <strain evidence="2">CGMCC 4.7241</strain>
    </source>
</reference>
<dbReference type="Proteomes" id="UP001595699">
    <property type="component" value="Unassembled WGS sequence"/>
</dbReference>
<organism evidence="1 2">
    <name type="scientific">Tenggerimyces flavus</name>
    <dbReference type="NCBI Taxonomy" id="1708749"/>
    <lineage>
        <taxon>Bacteria</taxon>
        <taxon>Bacillati</taxon>
        <taxon>Actinomycetota</taxon>
        <taxon>Actinomycetes</taxon>
        <taxon>Propionibacteriales</taxon>
        <taxon>Nocardioidaceae</taxon>
        <taxon>Tenggerimyces</taxon>
    </lineage>
</organism>
<keyword evidence="2" id="KW-1185">Reference proteome</keyword>
<proteinExistence type="predicted"/>
<dbReference type="EMBL" id="JBHRZH010000016">
    <property type="protein sequence ID" value="MFC3762824.1"/>
    <property type="molecule type" value="Genomic_DNA"/>
</dbReference>
<name>A0ABV7YEQ4_9ACTN</name>
<accession>A0ABV7YEQ4</accession>